<sequence length="108" mass="12410">MSRQITLELVCREAGIEQRIVRQWIERDWLRPAPVTADEFAFEEIDLARLRLLRELHALQLGEAGVPVVLSLLDQLYDTRRSLGRLREALDAAPEPARLAIVQTLRRG</sequence>
<gene>
    <name evidence="1" type="ORF">FHR90_001401</name>
    <name evidence="2" type="ORF">HUK83_05090</name>
</gene>
<protein>
    <submittedName>
        <fullName evidence="1">Chaperone modulatory protein CbpM</fullName>
    </submittedName>
</protein>
<dbReference type="EMBL" id="JABXXQ010000061">
    <property type="protein sequence ID" value="NVN29713.1"/>
    <property type="molecule type" value="Genomic_DNA"/>
</dbReference>
<evidence type="ECO:0000313" key="4">
    <source>
        <dbReference type="Proteomes" id="UP000565205"/>
    </source>
</evidence>
<keyword evidence="3" id="KW-1185">Reference proteome</keyword>
<proteinExistence type="predicted"/>
<name>A0A850NJC4_9PROT</name>
<reference evidence="1 3" key="2">
    <citation type="submission" date="2020-08" db="EMBL/GenBank/DDBJ databases">
        <title>Genomic Encyclopedia of Type Strains, Phase III (KMG-III): the genomes of soil and plant-associated and newly described type strains.</title>
        <authorList>
            <person name="Whitman W."/>
        </authorList>
    </citation>
    <scope>NUCLEOTIDE SEQUENCE [LARGE SCALE GENOMIC DNA]</scope>
    <source>
        <strain evidence="1 3">CECT 8088</strain>
    </source>
</reference>
<comment type="caution">
    <text evidence="2">The sequence shown here is derived from an EMBL/GenBank/DDBJ whole genome shotgun (WGS) entry which is preliminary data.</text>
</comment>
<organism evidence="2 4">
    <name type="scientific">Endobacter medicaginis</name>
    <dbReference type="NCBI Taxonomy" id="1181271"/>
    <lineage>
        <taxon>Bacteria</taxon>
        <taxon>Pseudomonadati</taxon>
        <taxon>Pseudomonadota</taxon>
        <taxon>Alphaproteobacteria</taxon>
        <taxon>Acetobacterales</taxon>
        <taxon>Acetobacteraceae</taxon>
        <taxon>Endobacter</taxon>
    </lineage>
</organism>
<dbReference type="Proteomes" id="UP000565205">
    <property type="component" value="Unassembled WGS sequence"/>
</dbReference>
<accession>A0A850NJC4</accession>
<reference evidence="2 4" key="1">
    <citation type="submission" date="2020-06" db="EMBL/GenBank/DDBJ databases">
        <title>Description of novel acetic acid bacteria.</title>
        <authorList>
            <person name="Sombolestani A."/>
        </authorList>
    </citation>
    <scope>NUCLEOTIDE SEQUENCE [LARGE SCALE GENOMIC DNA]</scope>
    <source>
        <strain evidence="2 4">LMG 26838</strain>
    </source>
</reference>
<evidence type="ECO:0000313" key="2">
    <source>
        <dbReference type="EMBL" id="NVN29713.1"/>
    </source>
</evidence>
<evidence type="ECO:0000313" key="3">
    <source>
        <dbReference type="Proteomes" id="UP000557688"/>
    </source>
</evidence>
<dbReference type="AlphaFoldDB" id="A0A850NJC4"/>
<dbReference type="Proteomes" id="UP000557688">
    <property type="component" value="Unassembled WGS sequence"/>
</dbReference>
<dbReference type="Pfam" id="PF13591">
    <property type="entry name" value="MerR_2"/>
    <property type="match status" value="1"/>
</dbReference>
<dbReference type="EMBL" id="JACHXV010000004">
    <property type="protein sequence ID" value="MBB3173578.1"/>
    <property type="molecule type" value="Genomic_DNA"/>
</dbReference>
<dbReference type="Gene3D" id="1.10.1660.10">
    <property type="match status" value="1"/>
</dbReference>
<evidence type="ECO:0000313" key="1">
    <source>
        <dbReference type="EMBL" id="MBB3173578.1"/>
    </source>
</evidence>
<dbReference type="RefSeq" id="WP_176622638.1">
    <property type="nucleotide sequence ID" value="NZ_JABXXQ010000061.1"/>
</dbReference>